<dbReference type="Proteomes" id="UP001589605">
    <property type="component" value="Unassembled WGS sequence"/>
</dbReference>
<gene>
    <name evidence="1" type="ORF">ACFFVB_12000</name>
</gene>
<dbReference type="InterPro" id="IPR014127">
    <property type="entry name" value="CHP02757"/>
</dbReference>
<dbReference type="Pfam" id="PF09674">
    <property type="entry name" value="DUF2400"/>
    <property type="match status" value="1"/>
</dbReference>
<protein>
    <submittedName>
        <fullName evidence="1">TIGR02757 family protein</fullName>
    </submittedName>
</protein>
<organism evidence="1 2">
    <name type="scientific">Formosa undariae</name>
    <dbReference type="NCBI Taxonomy" id="1325436"/>
    <lineage>
        <taxon>Bacteria</taxon>
        <taxon>Pseudomonadati</taxon>
        <taxon>Bacteroidota</taxon>
        <taxon>Flavobacteriia</taxon>
        <taxon>Flavobacteriales</taxon>
        <taxon>Flavobacteriaceae</taxon>
        <taxon>Formosa</taxon>
    </lineage>
</organism>
<evidence type="ECO:0000313" key="2">
    <source>
        <dbReference type="Proteomes" id="UP001589605"/>
    </source>
</evidence>
<dbReference type="NCBIfam" id="TIGR02757">
    <property type="entry name" value="TIGR02757 family protein"/>
    <property type="match status" value="1"/>
</dbReference>
<keyword evidence="2" id="KW-1185">Reference proteome</keyword>
<dbReference type="RefSeq" id="WP_382383090.1">
    <property type="nucleotide sequence ID" value="NZ_JBHMEZ010000012.1"/>
</dbReference>
<reference evidence="1 2" key="1">
    <citation type="submission" date="2024-09" db="EMBL/GenBank/DDBJ databases">
        <authorList>
            <person name="Sun Q."/>
            <person name="Mori K."/>
        </authorList>
    </citation>
    <scope>NUCLEOTIDE SEQUENCE [LARGE SCALE GENOMIC DNA]</scope>
    <source>
        <strain evidence="1 2">CECT 8286</strain>
    </source>
</reference>
<evidence type="ECO:0000313" key="1">
    <source>
        <dbReference type="EMBL" id="MFB9053799.1"/>
    </source>
</evidence>
<dbReference type="EMBL" id="JBHMEZ010000012">
    <property type="protein sequence ID" value="MFB9053799.1"/>
    <property type="molecule type" value="Genomic_DNA"/>
</dbReference>
<name>A0ABV5F2Z6_9FLAO</name>
<sequence>MTKTELKEFLDSKVIEYNNPKFIESDPIQIPHQFSIKEDIEISGFLTATISWGNRKSIIKNANHMMELLDNAPYDFVMNHSEADLETLSAFVHRTFNGSDFAQFITSIKHIYSQHNGLELLFAKHAEPDSLQPAIHQFKKMFFEAEHLPRTQKHISDPMKNSAAKRINMFLRWMIRNDTTGVDFGIWNTLSPAQLSCPLDVHSGNVARKLKLLSRKQNDGKALNELDLALRKLDKTDPVKYDFALFGLGVFEGF</sequence>
<accession>A0ABV5F2Z6</accession>
<proteinExistence type="predicted"/>
<comment type="caution">
    <text evidence="1">The sequence shown here is derived from an EMBL/GenBank/DDBJ whole genome shotgun (WGS) entry which is preliminary data.</text>
</comment>